<dbReference type="Proteomes" id="UP000319257">
    <property type="component" value="Unassembled WGS sequence"/>
</dbReference>
<comment type="caution">
    <text evidence="3">The sequence shown here is derived from an EMBL/GenBank/DDBJ whole genome shotgun (WGS) entry which is preliminary data.</text>
</comment>
<dbReference type="OrthoDB" id="5338195at2759"/>
<accession>A0A507AZB0</accession>
<dbReference type="Pfam" id="PF24707">
    <property type="entry name" value="Swc3"/>
    <property type="match status" value="1"/>
</dbReference>
<feature type="compositionally biased region" description="Low complexity" evidence="1">
    <location>
        <begin position="345"/>
        <end position="373"/>
    </location>
</feature>
<dbReference type="PRINTS" id="PR01217">
    <property type="entry name" value="PRICHEXTENSN"/>
</dbReference>
<feature type="region of interest" description="Disordered" evidence="1">
    <location>
        <begin position="579"/>
        <end position="636"/>
    </location>
</feature>
<evidence type="ECO:0000313" key="4">
    <source>
        <dbReference type="Proteomes" id="UP000319257"/>
    </source>
</evidence>
<dbReference type="PANTHER" id="PTHR28108">
    <property type="entry name" value="SWR1-COMPLEX PROTEIN 3"/>
    <property type="match status" value="1"/>
</dbReference>
<name>A0A507AZB0_9PEZI</name>
<dbReference type="FunCoup" id="A0A507AZB0">
    <property type="interactions" value="76"/>
</dbReference>
<feature type="compositionally biased region" description="Polar residues" evidence="1">
    <location>
        <begin position="583"/>
        <end position="599"/>
    </location>
</feature>
<feature type="compositionally biased region" description="Pro residues" evidence="1">
    <location>
        <begin position="392"/>
        <end position="413"/>
    </location>
</feature>
<dbReference type="GeneID" id="41972046"/>
<feature type="compositionally biased region" description="Pro residues" evidence="1">
    <location>
        <begin position="314"/>
        <end position="331"/>
    </location>
</feature>
<feature type="compositionally biased region" description="Low complexity" evidence="1">
    <location>
        <begin position="30"/>
        <end position="42"/>
    </location>
</feature>
<feature type="compositionally biased region" description="Pro residues" evidence="1">
    <location>
        <begin position="175"/>
        <end position="188"/>
    </location>
</feature>
<feature type="region of interest" description="Disordered" evidence="1">
    <location>
        <begin position="1"/>
        <end position="68"/>
    </location>
</feature>
<dbReference type="InterPro" id="IPR057558">
    <property type="entry name" value="Swc3_dom"/>
</dbReference>
<sequence length="834" mass="89288">MEKKRKLPARAAARVEQAAKKRTATPPERTSVTPAPSTTPAVDEIPAQPLPKSIQPGKPLPTVEDAQPDELSTKEFQSVQESGVLAESLHRSRHQWISEGIFEKYWSKPSKRKGVVIEEPGNPAKDTMIKLGPVVITIEPHVFEATMFAVKDPNPKPPVPQPTFRPIMQYGPPNGTMPPPPTPTPPPASGSSTPAKAAPATLARSQTPVAAPVQPQQPIPPQQQSPMTPGTAPVPTPAPVPGPATSVPASGPPPQVMPGGLAAPVPVPSPGHGHGPVPAPAPAHSPTPVGAPSYPQQPVSQPQPMQAHPHVHAPGPPHAPPPHSVPGPPPARGMASSPPGMNHSAPHAAPPHAQQPMAPGLHMPQGHQGHQGHVPAQSPSTQQHMPQKMAIPPAPAHAPPRPNGVGPSPPPGQPGAAKPAPMTHPPGTDPIIVTLAERATEDPQLRDLMKRVANGNAPKYELDKFQKIIDEITAESKRKGAVQGPSADRLLVDGRTVRYFAEEVRAILDIVFRTNPKQTSADLRPPAGSDPLVVLLVKAALDDAKVREMVRRIADNRPQFSDATDLKTVLDRLKHQVIKEQQGPRTQSPAIAPSPTTKHQVMPNGRPALAANGPTRTPPPPQQHVPQQALRSKGPPPALRTDISAVVFEFAGGSGDRYLFPKFSILDFLQTATGQQVIASFLIVRKGSTSEYGGDPALDYYQPVTIRLSATTHRHLENLARVVAPPDEVRRYMDNIMDNMTRAEYILLAMRLPRKDKDEKESSTEKEVNGAANKEAEGLQTVPHPEPMQGVLWTAKVSATSTPPLRSVKKQLLSEEEQYQNFITSVQRKEVDEV</sequence>
<dbReference type="AlphaFoldDB" id="A0A507AZB0"/>
<proteinExistence type="predicted"/>
<feature type="compositionally biased region" description="Pro residues" evidence="1">
    <location>
        <begin position="232"/>
        <end position="242"/>
    </location>
</feature>
<feature type="region of interest" description="Disordered" evidence="1">
    <location>
        <begin position="150"/>
        <end position="430"/>
    </location>
</feature>
<keyword evidence="4" id="KW-1185">Reference proteome</keyword>
<reference evidence="3 4" key="1">
    <citation type="submission" date="2019-06" db="EMBL/GenBank/DDBJ databases">
        <title>Draft genome sequence of the filamentous fungus Phialemoniopsis curvata isolated from diesel fuel.</title>
        <authorList>
            <person name="Varaljay V.A."/>
            <person name="Lyon W.J."/>
            <person name="Crouch A.L."/>
            <person name="Drake C.E."/>
            <person name="Hollomon J.M."/>
            <person name="Nadeau L.J."/>
            <person name="Nunn H.S."/>
            <person name="Stevenson B.S."/>
            <person name="Bojanowski C.L."/>
            <person name="Crookes-Goodson W.J."/>
        </authorList>
    </citation>
    <scope>NUCLEOTIDE SEQUENCE [LARGE SCALE GENOMIC DNA]</scope>
    <source>
        <strain evidence="3 4">D216</strain>
    </source>
</reference>
<protein>
    <recommendedName>
        <fullName evidence="2">SWR1-complex protein 3 domain-containing protein</fullName>
    </recommendedName>
</protein>
<gene>
    <name evidence="3" type="ORF">E0L32_004599</name>
</gene>
<evidence type="ECO:0000259" key="2">
    <source>
        <dbReference type="Pfam" id="PF24707"/>
    </source>
</evidence>
<feature type="compositionally biased region" description="Low complexity" evidence="1">
    <location>
        <begin position="286"/>
        <end position="308"/>
    </location>
</feature>
<evidence type="ECO:0000313" key="3">
    <source>
        <dbReference type="EMBL" id="TPX15322.1"/>
    </source>
</evidence>
<dbReference type="GO" id="GO:0140849">
    <property type="term" value="F:ATP-dependent H2AZ histone chaperone activity"/>
    <property type="evidence" value="ECO:0007669"/>
    <property type="project" value="InterPro"/>
</dbReference>
<feature type="region of interest" description="Disordered" evidence="1">
    <location>
        <begin position="756"/>
        <end position="791"/>
    </location>
</feature>
<dbReference type="GO" id="GO:0000812">
    <property type="term" value="C:Swr1 complex"/>
    <property type="evidence" value="ECO:0007669"/>
    <property type="project" value="InterPro"/>
</dbReference>
<feature type="compositionally biased region" description="Low complexity" evidence="1">
    <location>
        <begin position="189"/>
        <end position="214"/>
    </location>
</feature>
<evidence type="ECO:0000256" key="1">
    <source>
        <dbReference type="SAM" id="MobiDB-lite"/>
    </source>
</evidence>
<feature type="domain" description="SWR1-complex protein 3" evidence="2">
    <location>
        <begin position="60"/>
        <end position="153"/>
    </location>
</feature>
<dbReference type="STRING" id="1093900.A0A507AZB0"/>
<dbReference type="RefSeq" id="XP_030997033.1">
    <property type="nucleotide sequence ID" value="XM_031139028.1"/>
</dbReference>
<organism evidence="3 4">
    <name type="scientific">Thyridium curvatum</name>
    <dbReference type="NCBI Taxonomy" id="1093900"/>
    <lineage>
        <taxon>Eukaryota</taxon>
        <taxon>Fungi</taxon>
        <taxon>Dikarya</taxon>
        <taxon>Ascomycota</taxon>
        <taxon>Pezizomycotina</taxon>
        <taxon>Sordariomycetes</taxon>
        <taxon>Sordariomycetidae</taxon>
        <taxon>Thyridiales</taxon>
        <taxon>Thyridiaceae</taxon>
        <taxon>Thyridium</taxon>
    </lineage>
</organism>
<dbReference type="EMBL" id="SKBQ01000022">
    <property type="protein sequence ID" value="TPX15322.1"/>
    <property type="molecule type" value="Genomic_DNA"/>
</dbReference>
<feature type="compositionally biased region" description="Basic and acidic residues" evidence="1">
    <location>
        <begin position="756"/>
        <end position="768"/>
    </location>
</feature>
<dbReference type="InterPro" id="IPR037651">
    <property type="entry name" value="Swc3"/>
</dbReference>
<dbReference type="InParanoid" id="A0A507AZB0"/>
<dbReference type="PANTHER" id="PTHR28108:SF1">
    <property type="entry name" value="SWR1-COMPLEX PROTEIN 3"/>
    <property type="match status" value="1"/>
</dbReference>